<reference evidence="2" key="1">
    <citation type="submission" date="2021-02" db="EMBL/GenBank/DDBJ databases">
        <authorList>
            <person name="Dougan E. K."/>
            <person name="Rhodes N."/>
            <person name="Thang M."/>
            <person name="Chan C."/>
        </authorList>
    </citation>
    <scope>NUCLEOTIDE SEQUENCE</scope>
</reference>
<feature type="region of interest" description="Disordered" evidence="1">
    <location>
        <begin position="329"/>
        <end position="352"/>
    </location>
</feature>
<evidence type="ECO:0000256" key="1">
    <source>
        <dbReference type="SAM" id="MobiDB-lite"/>
    </source>
</evidence>
<dbReference type="EMBL" id="CAJNNV010000521">
    <property type="protein sequence ID" value="CAE8582878.1"/>
    <property type="molecule type" value="Genomic_DNA"/>
</dbReference>
<protein>
    <submittedName>
        <fullName evidence="2">Uncharacterized protein</fullName>
    </submittedName>
</protein>
<comment type="caution">
    <text evidence="2">The sequence shown here is derived from an EMBL/GenBank/DDBJ whole genome shotgun (WGS) entry which is preliminary data.</text>
</comment>
<dbReference type="AlphaFoldDB" id="A0A813D9L9"/>
<accession>A0A813D9L9</accession>
<feature type="region of interest" description="Disordered" evidence="1">
    <location>
        <begin position="182"/>
        <end position="204"/>
    </location>
</feature>
<evidence type="ECO:0000313" key="2">
    <source>
        <dbReference type="EMBL" id="CAE8582878.1"/>
    </source>
</evidence>
<gene>
    <name evidence="2" type="ORF">PGLA1383_LOCUS1867</name>
</gene>
<organism evidence="2 3">
    <name type="scientific">Polarella glacialis</name>
    <name type="common">Dinoflagellate</name>
    <dbReference type="NCBI Taxonomy" id="89957"/>
    <lineage>
        <taxon>Eukaryota</taxon>
        <taxon>Sar</taxon>
        <taxon>Alveolata</taxon>
        <taxon>Dinophyceae</taxon>
        <taxon>Suessiales</taxon>
        <taxon>Suessiaceae</taxon>
        <taxon>Polarella</taxon>
    </lineage>
</organism>
<name>A0A813D9L9_POLGL</name>
<keyword evidence="3" id="KW-1185">Reference proteome</keyword>
<dbReference type="OrthoDB" id="448562at2759"/>
<feature type="compositionally biased region" description="Basic and acidic residues" evidence="1">
    <location>
        <begin position="182"/>
        <end position="202"/>
    </location>
</feature>
<sequence length="352" mass="38842">MPLYEEKLINPLSVRFSQDRIWQEFTDGRRIEDSLKEITTIPLKGSSYEVALRAPFPAIEIIRYSQEAREDDGERVLTEQGRRTYGEESWFTFDNRRLYCLQRMALQLWPTVVSVVVKVLFDMPAVGCAKHKFRSTSDGCSVKLSLDSGEPGSTWNWMEAAFMIKIREGALEAMDAVRKDSDKTSKDKLADAPAEALRDPGVRENTTAERFNLGAAAASGTKKQVAGAQLLSMLHGGDAAGAVSEEQVPYPAQASAEWDSASWDDASWWAASGWGWDEASVWTSLRRPRCPPEVVVGEGRPAEVTKPGVAATAAMQADLVTVVGAGMARESHQNQEASRATEMPVRQARQIN</sequence>
<proteinExistence type="predicted"/>
<evidence type="ECO:0000313" key="3">
    <source>
        <dbReference type="Proteomes" id="UP000654075"/>
    </source>
</evidence>
<dbReference type="Proteomes" id="UP000654075">
    <property type="component" value="Unassembled WGS sequence"/>
</dbReference>